<comment type="function">
    <text evidence="9">Fibrinolytic activity; shows preferential cleavage of Arg-Gly bonds in all three fibrinogen chains. Contact with the caterpillars causes severe bleeding, due the anticoagulant effect of the protein.</text>
</comment>
<gene>
    <name evidence="13" type="ORF">CINC_LOCUS11362</name>
</gene>
<keyword evidence="5" id="KW-0378">Hydrolase</keyword>
<keyword evidence="3" id="KW-0800">Toxin</keyword>
<evidence type="ECO:0000313" key="13">
    <source>
        <dbReference type="EMBL" id="CAH0605376.1"/>
    </source>
</evidence>
<dbReference type="SMART" id="SM00020">
    <property type="entry name" value="Tryp_SPc"/>
    <property type="match status" value="1"/>
</dbReference>
<dbReference type="PROSITE" id="PS50240">
    <property type="entry name" value="TRYPSIN_DOM"/>
    <property type="match status" value="1"/>
</dbReference>
<evidence type="ECO:0000313" key="14">
    <source>
        <dbReference type="Proteomes" id="UP001154114"/>
    </source>
</evidence>
<organism evidence="13 14">
    <name type="scientific">Chrysodeixis includens</name>
    <name type="common">Soybean looper</name>
    <name type="synonym">Pseudoplusia includens</name>
    <dbReference type="NCBI Taxonomy" id="689277"/>
    <lineage>
        <taxon>Eukaryota</taxon>
        <taxon>Metazoa</taxon>
        <taxon>Ecdysozoa</taxon>
        <taxon>Arthropoda</taxon>
        <taxon>Hexapoda</taxon>
        <taxon>Insecta</taxon>
        <taxon>Pterygota</taxon>
        <taxon>Neoptera</taxon>
        <taxon>Endopterygota</taxon>
        <taxon>Lepidoptera</taxon>
        <taxon>Glossata</taxon>
        <taxon>Ditrysia</taxon>
        <taxon>Noctuoidea</taxon>
        <taxon>Noctuidae</taxon>
        <taxon>Plusiinae</taxon>
        <taxon>Chrysodeixis</taxon>
    </lineage>
</organism>
<keyword evidence="7" id="KW-1015">Disulfide bond</keyword>
<dbReference type="Gene3D" id="2.40.10.10">
    <property type="entry name" value="Trypsin-like serine proteases"/>
    <property type="match status" value="1"/>
</dbReference>
<evidence type="ECO:0000256" key="11">
    <source>
        <dbReference type="SAM" id="SignalP"/>
    </source>
</evidence>
<feature type="chain" id="PRO_5040496764" description="Peptidase S1 domain-containing protein" evidence="11">
    <location>
        <begin position="21"/>
        <end position="290"/>
    </location>
</feature>
<protein>
    <recommendedName>
        <fullName evidence="12">Peptidase S1 domain-containing protein</fullName>
    </recommendedName>
</protein>
<dbReference type="InterPro" id="IPR001254">
    <property type="entry name" value="Trypsin_dom"/>
</dbReference>
<accession>A0A9P0C378</accession>
<dbReference type="InterPro" id="IPR001314">
    <property type="entry name" value="Peptidase_S1A"/>
</dbReference>
<dbReference type="FunFam" id="2.40.10.10:FF:000068">
    <property type="entry name" value="transmembrane protease serine 2"/>
    <property type="match status" value="1"/>
</dbReference>
<dbReference type="GO" id="GO:0004252">
    <property type="term" value="F:serine-type endopeptidase activity"/>
    <property type="evidence" value="ECO:0007669"/>
    <property type="project" value="InterPro"/>
</dbReference>
<keyword evidence="4" id="KW-0645">Protease</keyword>
<dbReference type="Proteomes" id="UP001154114">
    <property type="component" value="Chromosome 6"/>
</dbReference>
<proteinExistence type="inferred from homology"/>
<evidence type="ECO:0000256" key="6">
    <source>
        <dbReference type="ARBA" id="ARBA00022825"/>
    </source>
</evidence>
<dbReference type="GO" id="GO:0006508">
    <property type="term" value="P:proteolysis"/>
    <property type="evidence" value="ECO:0007669"/>
    <property type="project" value="UniProtKB-KW"/>
</dbReference>
<dbReference type="OrthoDB" id="8189841at2759"/>
<evidence type="ECO:0000256" key="5">
    <source>
        <dbReference type="ARBA" id="ARBA00022801"/>
    </source>
</evidence>
<feature type="signal peptide" evidence="11">
    <location>
        <begin position="1"/>
        <end position="20"/>
    </location>
</feature>
<keyword evidence="6" id="KW-0720">Serine protease</keyword>
<dbReference type="PANTHER" id="PTHR24276:SF98">
    <property type="entry name" value="FI18310P1-RELATED"/>
    <property type="match status" value="1"/>
</dbReference>
<dbReference type="CDD" id="cd00190">
    <property type="entry name" value="Tryp_SPc"/>
    <property type="match status" value="1"/>
</dbReference>
<dbReference type="EMBL" id="LR824009">
    <property type="protein sequence ID" value="CAH0605376.1"/>
    <property type="molecule type" value="Genomic_DNA"/>
</dbReference>
<dbReference type="SUPFAM" id="SSF50494">
    <property type="entry name" value="Trypsin-like serine proteases"/>
    <property type="match status" value="1"/>
</dbReference>
<evidence type="ECO:0000256" key="8">
    <source>
        <dbReference type="ARBA" id="ARBA00023240"/>
    </source>
</evidence>
<evidence type="ECO:0000259" key="12">
    <source>
        <dbReference type="PROSITE" id="PS50240"/>
    </source>
</evidence>
<keyword evidence="11" id="KW-0732">Signal</keyword>
<dbReference type="PANTHER" id="PTHR24276">
    <property type="entry name" value="POLYSERASE-RELATED"/>
    <property type="match status" value="1"/>
</dbReference>
<dbReference type="InterPro" id="IPR050430">
    <property type="entry name" value="Peptidase_S1"/>
</dbReference>
<dbReference type="Pfam" id="PF00089">
    <property type="entry name" value="Trypsin"/>
    <property type="match status" value="1"/>
</dbReference>
<keyword evidence="8" id="KW-1199">Hemostasis impairing toxin</keyword>
<evidence type="ECO:0000256" key="4">
    <source>
        <dbReference type="ARBA" id="ARBA00022670"/>
    </source>
</evidence>
<keyword evidence="14" id="KW-1185">Reference proteome</keyword>
<feature type="domain" description="Peptidase S1" evidence="12">
    <location>
        <begin position="35"/>
        <end position="290"/>
    </location>
</feature>
<evidence type="ECO:0000256" key="3">
    <source>
        <dbReference type="ARBA" id="ARBA00022656"/>
    </source>
</evidence>
<dbReference type="InterPro" id="IPR009003">
    <property type="entry name" value="Peptidase_S1_PA"/>
</dbReference>
<keyword evidence="10" id="KW-1205">Fibrinolytic toxin</keyword>
<dbReference type="PRINTS" id="PR00722">
    <property type="entry name" value="CHYMOTRYPSIN"/>
</dbReference>
<evidence type="ECO:0000256" key="7">
    <source>
        <dbReference type="ARBA" id="ARBA00023157"/>
    </source>
</evidence>
<dbReference type="GO" id="GO:0090729">
    <property type="term" value="F:toxin activity"/>
    <property type="evidence" value="ECO:0007669"/>
    <property type="project" value="UniProtKB-KW"/>
</dbReference>
<evidence type="ECO:0000256" key="1">
    <source>
        <dbReference type="ARBA" id="ARBA00004239"/>
    </source>
</evidence>
<evidence type="ECO:0000256" key="9">
    <source>
        <dbReference type="ARBA" id="ARBA00055534"/>
    </source>
</evidence>
<dbReference type="AlphaFoldDB" id="A0A9P0C378"/>
<comment type="subcellular location">
    <subcellularLocation>
        <location evidence="1">Secreted</location>
        <location evidence="1">Extracellular space</location>
    </subcellularLocation>
</comment>
<dbReference type="InterPro" id="IPR043504">
    <property type="entry name" value="Peptidase_S1_PA_chymotrypsin"/>
</dbReference>
<comment type="similarity">
    <text evidence="2">Belongs to the peptidase S1 family.</text>
</comment>
<sequence>MEKIVCLLLIALCGINAAPADELEAQSITSRNSNVVAIHLVANDGEFPYMVSLQRRFEPGQRGHVCGGTLISLRHVLIAASCLYETVSGTPTLINPAFYRVFGGHHRLGNNMNDPSRVRMIESFTIHPEFVGGKRHLNDIAIITLNAPFVANTRLQPLALPAQDEQPIVDETCTVPGWGLKTSNDNLMQNGLTYSTQVVARDQAACVSQYTEMFGIPTAVNANMVCASGTRDLTYGCPGDEGAPLVCGRFSNNRRLVGILFTSVRCGISTDPLLYTRVSPYANWARSVIG</sequence>
<name>A0A9P0C378_CHRIL</name>
<reference evidence="13" key="1">
    <citation type="submission" date="2021-12" db="EMBL/GenBank/DDBJ databases">
        <authorList>
            <person name="King R."/>
        </authorList>
    </citation>
    <scope>NUCLEOTIDE SEQUENCE</scope>
</reference>
<evidence type="ECO:0000256" key="2">
    <source>
        <dbReference type="ARBA" id="ARBA00007664"/>
    </source>
</evidence>
<dbReference type="GO" id="GO:0005576">
    <property type="term" value="C:extracellular region"/>
    <property type="evidence" value="ECO:0007669"/>
    <property type="project" value="UniProtKB-SubCell"/>
</dbReference>
<evidence type="ECO:0000256" key="10">
    <source>
        <dbReference type="ARBA" id="ARBA00084094"/>
    </source>
</evidence>